<reference evidence="1" key="1">
    <citation type="submission" date="2020-04" db="EMBL/GenBank/DDBJ databases">
        <authorList>
            <person name="Chiriac C."/>
            <person name="Salcher M."/>
            <person name="Ghai R."/>
            <person name="Kavagutti S V."/>
        </authorList>
    </citation>
    <scope>NUCLEOTIDE SEQUENCE</scope>
</reference>
<accession>A0A6J5L6P8</accession>
<dbReference type="EMBL" id="LR796237">
    <property type="protein sequence ID" value="CAB4129775.1"/>
    <property type="molecule type" value="Genomic_DNA"/>
</dbReference>
<sequence length="149" mass="16973">MLFSNSRLVYNEEKAAIADAALMPICVEFSGMIETRVKEYIFEVGNSATDFKEVSAEEYIAEISTKGFCKELIDKEIEDIEILKNGIYLFLVDFPKGKFRKASERVFATIKGLGYSKVIIDDYNRSGKDIWGTYGFSGKYLDDERIKTL</sequence>
<gene>
    <name evidence="1" type="ORF">UFOVP116_111</name>
</gene>
<proteinExistence type="predicted"/>
<organism evidence="1">
    <name type="scientific">uncultured Caudovirales phage</name>
    <dbReference type="NCBI Taxonomy" id="2100421"/>
    <lineage>
        <taxon>Viruses</taxon>
        <taxon>Duplodnaviria</taxon>
        <taxon>Heunggongvirae</taxon>
        <taxon>Uroviricota</taxon>
        <taxon>Caudoviricetes</taxon>
        <taxon>Peduoviridae</taxon>
        <taxon>Maltschvirus</taxon>
        <taxon>Maltschvirus maltsch</taxon>
    </lineage>
</organism>
<protein>
    <submittedName>
        <fullName evidence="1">Uncharacterized protein</fullName>
    </submittedName>
</protein>
<name>A0A6J5L6P8_9CAUD</name>
<evidence type="ECO:0000313" key="1">
    <source>
        <dbReference type="EMBL" id="CAB4129775.1"/>
    </source>
</evidence>